<dbReference type="Proteomes" id="UP000179258">
    <property type="component" value="Unassembled WGS sequence"/>
</dbReference>
<evidence type="ECO:0000259" key="2">
    <source>
        <dbReference type="Pfam" id="PF01619"/>
    </source>
</evidence>
<proteinExistence type="predicted"/>
<dbReference type="EMBL" id="MHTX01000019">
    <property type="protein sequence ID" value="OHA68305.1"/>
    <property type="molecule type" value="Genomic_DNA"/>
</dbReference>
<keyword evidence="1" id="KW-0560">Oxidoreductase</keyword>
<dbReference type="InterPro" id="IPR041514">
    <property type="entry name" value="PutA_N"/>
</dbReference>
<dbReference type="Pfam" id="PF01619">
    <property type="entry name" value="Pro_dh"/>
    <property type="match status" value="1"/>
</dbReference>
<dbReference type="PANTHER" id="PTHR13914">
    <property type="entry name" value="PROLINE OXIDASE"/>
    <property type="match status" value="1"/>
</dbReference>
<comment type="caution">
    <text evidence="4">The sequence shown here is derived from an EMBL/GenBank/DDBJ whole genome shotgun (WGS) entry which is preliminary data.</text>
</comment>
<dbReference type="GO" id="GO:0010133">
    <property type="term" value="P:L-proline catabolic process to L-glutamate"/>
    <property type="evidence" value="ECO:0007669"/>
    <property type="project" value="TreeGrafter"/>
</dbReference>
<name>A0A1G2R617_9BACT</name>
<feature type="domain" description="Proline utilization A N-terminal" evidence="3">
    <location>
        <begin position="18"/>
        <end position="129"/>
    </location>
</feature>
<dbReference type="PANTHER" id="PTHR13914:SF0">
    <property type="entry name" value="PROLINE DEHYDROGENASE 1, MITOCHONDRIAL"/>
    <property type="match status" value="1"/>
</dbReference>
<sequence length="435" mass="49342">MAMRLITGGIYLAKLAIEQRRREIEQELRRLVSKEMRPARSAYWWYQLFARRIMRDGELRAQAMRFVDVFPALKNPEGINRHIKEYFAAGPHSSSLLFRGIVGAGRFPVAKHAMALMAGAAVGAMAGHFTIPAEPPKIIKSVKDIRRRGAEYSFDILGEQVLSEEEADIYKQKYLKSIGLLRGFNCPVNLSLKLSSLYSQFDPLAKEATRREVAKRLKEIARPVKDSGGSLTIDMEQFYLRGLIWEIAKELLSEEEFAGFANFGIAHQAYLCDSEIFLEEIIQAAKERRASFWVRLVKGAYWDYEAIAAGQKNWPIPVYTAREQTDASFERNADIALENYPRVKTAIGSHNLSSVAYVMAKQEFLGLPKNAVEFQTLYGLGTPLIRPLKEMGYPVRVYVGTGNTLEGMSYLARRLLENTSQMSSAFFVEQGRIRR</sequence>
<dbReference type="GO" id="GO:0004657">
    <property type="term" value="F:proline dehydrogenase activity"/>
    <property type="evidence" value="ECO:0007669"/>
    <property type="project" value="InterPro"/>
</dbReference>
<organism evidence="4 5">
    <name type="scientific">Candidatus Wildermuthbacteria bacterium RIFCSPHIGHO2_02_FULL_47_17</name>
    <dbReference type="NCBI Taxonomy" id="1802452"/>
    <lineage>
        <taxon>Bacteria</taxon>
        <taxon>Candidatus Wildermuthiibacteriota</taxon>
    </lineage>
</organism>
<feature type="domain" description="Proline dehydrogenase" evidence="2">
    <location>
        <begin position="139"/>
        <end position="423"/>
    </location>
</feature>
<evidence type="ECO:0000313" key="4">
    <source>
        <dbReference type="EMBL" id="OHA68305.1"/>
    </source>
</evidence>
<protein>
    <recommendedName>
        <fullName evidence="6">Proline dehydrogenase domain-containing protein</fullName>
    </recommendedName>
</protein>
<dbReference type="GO" id="GO:0071949">
    <property type="term" value="F:FAD binding"/>
    <property type="evidence" value="ECO:0007669"/>
    <property type="project" value="TreeGrafter"/>
</dbReference>
<dbReference type="AlphaFoldDB" id="A0A1G2R617"/>
<accession>A0A1G2R617</accession>
<dbReference type="SUPFAM" id="SSF51730">
    <property type="entry name" value="FAD-linked oxidoreductase"/>
    <property type="match status" value="1"/>
</dbReference>
<dbReference type="Pfam" id="PF18083">
    <property type="entry name" value="PutA_N"/>
    <property type="match status" value="1"/>
</dbReference>
<reference evidence="4 5" key="1">
    <citation type="journal article" date="2016" name="Nat. Commun.">
        <title>Thousands of microbial genomes shed light on interconnected biogeochemical processes in an aquifer system.</title>
        <authorList>
            <person name="Anantharaman K."/>
            <person name="Brown C.T."/>
            <person name="Hug L.A."/>
            <person name="Sharon I."/>
            <person name="Castelle C.J."/>
            <person name="Probst A.J."/>
            <person name="Thomas B.C."/>
            <person name="Singh A."/>
            <person name="Wilkins M.J."/>
            <person name="Karaoz U."/>
            <person name="Brodie E.L."/>
            <person name="Williams K.H."/>
            <person name="Hubbard S.S."/>
            <person name="Banfield J.F."/>
        </authorList>
    </citation>
    <scope>NUCLEOTIDE SEQUENCE [LARGE SCALE GENOMIC DNA]</scope>
</reference>
<dbReference type="InterPro" id="IPR029041">
    <property type="entry name" value="FAD-linked_oxidoreductase-like"/>
</dbReference>
<dbReference type="InterPro" id="IPR015659">
    <property type="entry name" value="Proline_oxidase"/>
</dbReference>
<gene>
    <name evidence="4" type="ORF">A3D59_04055</name>
</gene>
<evidence type="ECO:0000259" key="3">
    <source>
        <dbReference type="Pfam" id="PF18083"/>
    </source>
</evidence>
<evidence type="ECO:0000313" key="5">
    <source>
        <dbReference type="Proteomes" id="UP000179258"/>
    </source>
</evidence>
<evidence type="ECO:0000256" key="1">
    <source>
        <dbReference type="ARBA" id="ARBA00023002"/>
    </source>
</evidence>
<dbReference type="InterPro" id="IPR002872">
    <property type="entry name" value="Proline_DH_dom"/>
</dbReference>
<evidence type="ECO:0008006" key="6">
    <source>
        <dbReference type="Google" id="ProtNLM"/>
    </source>
</evidence>
<dbReference type="Gene3D" id="3.20.20.220">
    <property type="match status" value="1"/>
</dbReference>